<dbReference type="InterPro" id="IPR019428">
    <property type="entry name" value="7TM_GPCR_serpentine_rcpt_Str"/>
</dbReference>
<evidence type="ECO:0000313" key="5">
    <source>
        <dbReference type="WBParaSite" id="BXY_1573000.1"/>
    </source>
</evidence>
<dbReference type="SUPFAM" id="SSF81321">
    <property type="entry name" value="Family A G protein-coupled receptor-like"/>
    <property type="match status" value="1"/>
</dbReference>
<proteinExistence type="predicted"/>
<reference evidence="5" key="1">
    <citation type="submission" date="2016-11" db="UniProtKB">
        <authorList>
            <consortium name="WormBaseParasite"/>
        </authorList>
    </citation>
    <scope>IDENTIFICATION</scope>
</reference>
<feature type="transmembrane region" description="Helical" evidence="1">
    <location>
        <begin position="22"/>
        <end position="42"/>
    </location>
</feature>
<evidence type="ECO:0000313" key="4">
    <source>
        <dbReference type="Proteomes" id="UP000659654"/>
    </source>
</evidence>
<feature type="transmembrane region" description="Helical" evidence="1">
    <location>
        <begin position="101"/>
        <end position="124"/>
    </location>
</feature>
<feature type="transmembrane region" description="Helical" evidence="1">
    <location>
        <begin position="280"/>
        <end position="302"/>
    </location>
</feature>
<feature type="transmembrane region" description="Helical" evidence="1">
    <location>
        <begin position="202"/>
        <end position="223"/>
    </location>
</feature>
<sequence length="333" mass="37930">MLRPTFNIPCSTDSIHYFHNEFNYIVGAFSIFFNSLVIYFSLKQTMELKMYAKLIGLDSFFNICFTLTRSIVGQRPITTPDYFYFFTVGNAFMYSSNEMQLFGVVLTYTVVYFHGGIPCIQFFYRYRALRDGDVAVRYIGGAFASLLTFALTNGLTWIWVVEPEPEGFYEAIFGGVEGCNMSRLPTITIVYKNTAFNKVHNFFGNAGLCMIFALLLCFVFMSWKTYRENVAKMTSKTRRFNKSVNLLFLLQAVPPFVFMLVPNLLFAINILPASLMSYTTIALGVGPAISPLFDALTVLLVLPSFRRRLWRTFCGKQENSLEVTATVARSVTK</sequence>
<keyword evidence="1" id="KW-0472">Membrane</keyword>
<dbReference type="Pfam" id="PF10326">
    <property type="entry name" value="7TM_GPCR_Str"/>
    <property type="match status" value="1"/>
</dbReference>
<evidence type="ECO:0000313" key="2">
    <source>
        <dbReference type="EMBL" id="CAD5217896.1"/>
    </source>
</evidence>
<reference evidence="2" key="2">
    <citation type="submission" date="2020-09" db="EMBL/GenBank/DDBJ databases">
        <authorList>
            <person name="Kikuchi T."/>
        </authorList>
    </citation>
    <scope>NUCLEOTIDE SEQUENCE</scope>
    <source>
        <strain evidence="2">Ka4C1</strain>
    </source>
</reference>
<keyword evidence="1" id="KW-0812">Transmembrane</keyword>
<keyword evidence="4" id="KW-1185">Reference proteome</keyword>
<dbReference type="Proteomes" id="UP000659654">
    <property type="component" value="Unassembled WGS sequence"/>
</dbReference>
<feature type="transmembrane region" description="Helical" evidence="1">
    <location>
        <begin position="244"/>
        <end position="268"/>
    </location>
</feature>
<evidence type="ECO:0000313" key="3">
    <source>
        <dbReference type="Proteomes" id="UP000095284"/>
    </source>
</evidence>
<dbReference type="PANTHER" id="PTHR22943:SF248">
    <property type="entry name" value="SEVEN TM RECEPTOR"/>
    <property type="match status" value="1"/>
</dbReference>
<dbReference type="OrthoDB" id="10353002at2759"/>
<feature type="transmembrane region" description="Helical" evidence="1">
    <location>
        <begin position="136"/>
        <end position="160"/>
    </location>
</feature>
<dbReference type="WBParaSite" id="BXY_1573000.1">
    <property type="protein sequence ID" value="BXY_1573000.1"/>
    <property type="gene ID" value="BXY_1573000"/>
</dbReference>
<dbReference type="EMBL" id="CAJFCV020000002">
    <property type="protein sequence ID" value="CAG9101946.1"/>
    <property type="molecule type" value="Genomic_DNA"/>
</dbReference>
<accession>A0A1I7SRR3</accession>
<dbReference type="Proteomes" id="UP000582659">
    <property type="component" value="Unassembled WGS sequence"/>
</dbReference>
<dbReference type="Proteomes" id="UP000095284">
    <property type="component" value="Unplaced"/>
</dbReference>
<dbReference type="EMBL" id="CAJFDI010000002">
    <property type="protein sequence ID" value="CAD5217896.1"/>
    <property type="molecule type" value="Genomic_DNA"/>
</dbReference>
<dbReference type="PANTHER" id="PTHR22943">
    <property type="entry name" value="7-TRANSMEMBRANE DOMAIN RECEPTOR C.ELEGANS"/>
    <property type="match status" value="1"/>
</dbReference>
<keyword evidence="1" id="KW-1133">Transmembrane helix</keyword>
<feature type="transmembrane region" description="Helical" evidence="1">
    <location>
        <begin position="54"/>
        <end position="72"/>
    </location>
</feature>
<gene>
    <name evidence="2" type="ORF">BXYJ_LOCUS5289</name>
</gene>
<evidence type="ECO:0000256" key="1">
    <source>
        <dbReference type="SAM" id="Phobius"/>
    </source>
</evidence>
<organism evidence="3 5">
    <name type="scientific">Bursaphelenchus xylophilus</name>
    <name type="common">Pinewood nematode worm</name>
    <name type="synonym">Aphelenchoides xylophilus</name>
    <dbReference type="NCBI Taxonomy" id="6326"/>
    <lineage>
        <taxon>Eukaryota</taxon>
        <taxon>Metazoa</taxon>
        <taxon>Ecdysozoa</taxon>
        <taxon>Nematoda</taxon>
        <taxon>Chromadorea</taxon>
        <taxon>Rhabditida</taxon>
        <taxon>Tylenchina</taxon>
        <taxon>Tylenchomorpha</taxon>
        <taxon>Aphelenchoidea</taxon>
        <taxon>Aphelenchoididae</taxon>
        <taxon>Bursaphelenchus</taxon>
    </lineage>
</organism>
<name>A0A1I7SRR3_BURXY</name>
<protein>
    <submittedName>
        <fullName evidence="2">(pine wood nematode) hypothetical protein</fullName>
    </submittedName>
</protein>
<dbReference type="AlphaFoldDB" id="A0A1I7SRR3"/>